<accession>A0ABX7S5V3</accession>
<reference evidence="4 5" key="1">
    <citation type="submission" date="2021-03" db="EMBL/GenBank/DDBJ databases">
        <title>Thermosipho ferrireducens sp.nov., an anaerobic thermophilic iron-reducing bacterium isolated from a deep-sea hydrothermal sulfide deposits.</title>
        <authorList>
            <person name="Zeng X."/>
            <person name="Chen Y."/>
            <person name="Shao Z."/>
        </authorList>
    </citation>
    <scope>NUCLEOTIDE SEQUENCE [LARGE SCALE GENOMIC DNA]</scope>
    <source>
        <strain evidence="4 5">JL129W03</strain>
    </source>
</reference>
<dbReference type="Pfam" id="PF17147">
    <property type="entry name" value="PFOR_II"/>
    <property type="match status" value="1"/>
</dbReference>
<protein>
    <submittedName>
        <fullName evidence="4">2-oxoacid:acceptor oxidoreductase subunit alpha</fullName>
    </submittedName>
</protein>
<evidence type="ECO:0000259" key="3">
    <source>
        <dbReference type="Pfam" id="PF17147"/>
    </source>
</evidence>
<dbReference type="SUPFAM" id="SSF52922">
    <property type="entry name" value="TK C-terminal domain-like"/>
    <property type="match status" value="1"/>
</dbReference>
<proteinExistence type="predicted"/>
<dbReference type="Gene3D" id="3.40.50.920">
    <property type="match status" value="1"/>
</dbReference>
<dbReference type="EMBL" id="CP071446">
    <property type="protein sequence ID" value="QTA37948.1"/>
    <property type="molecule type" value="Genomic_DNA"/>
</dbReference>
<name>A0ABX7S5V3_9BACT</name>
<feature type="domain" description="Pyruvate flavodoxin/ferredoxin oxidoreductase pyrimidine binding" evidence="2">
    <location>
        <begin position="19"/>
        <end position="255"/>
    </location>
</feature>
<dbReference type="CDD" id="cd07034">
    <property type="entry name" value="TPP_PYR_PFOR_IOR-alpha_like"/>
    <property type="match status" value="1"/>
</dbReference>
<feature type="domain" description="Pyruvate:ferredoxin oxidoreductase core" evidence="3">
    <location>
        <begin position="281"/>
        <end position="375"/>
    </location>
</feature>
<dbReference type="InterPro" id="IPR052368">
    <property type="entry name" value="2-oxoacid_oxidoreductase"/>
</dbReference>
<dbReference type="PANTHER" id="PTHR43088">
    <property type="entry name" value="SUBUNIT OF PYRUVATE:FLAVODOXIN OXIDOREDUCTASE-RELATED"/>
    <property type="match status" value="1"/>
</dbReference>
<keyword evidence="5" id="KW-1185">Reference proteome</keyword>
<dbReference type="NCBIfam" id="NF006412">
    <property type="entry name" value="PRK08659.1"/>
    <property type="match status" value="1"/>
</dbReference>
<keyword evidence="1" id="KW-0560">Oxidoreductase</keyword>
<dbReference type="Pfam" id="PF01855">
    <property type="entry name" value="POR_N"/>
    <property type="match status" value="1"/>
</dbReference>
<gene>
    <name evidence="4" type="ORF">JYK00_09570</name>
</gene>
<dbReference type="InterPro" id="IPR009014">
    <property type="entry name" value="Transketo_C/PFOR_II"/>
</dbReference>
<organism evidence="4 5">
    <name type="scientific">Thermosipho ferrireducens</name>
    <dbReference type="NCBI Taxonomy" id="2571116"/>
    <lineage>
        <taxon>Bacteria</taxon>
        <taxon>Thermotogati</taxon>
        <taxon>Thermotogota</taxon>
        <taxon>Thermotogae</taxon>
        <taxon>Thermotogales</taxon>
        <taxon>Fervidobacteriaceae</taxon>
        <taxon>Thermosipho</taxon>
    </lineage>
</organism>
<dbReference type="Gene3D" id="3.40.50.970">
    <property type="match status" value="1"/>
</dbReference>
<dbReference type="InterPro" id="IPR033412">
    <property type="entry name" value="PFOR_II"/>
</dbReference>
<dbReference type="PANTHER" id="PTHR43088:SF1">
    <property type="entry name" value="SUBUNIT OF PYRUVATE:FLAVODOXIN OXIDOREDUCTASE"/>
    <property type="match status" value="1"/>
</dbReference>
<dbReference type="InterPro" id="IPR002880">
    <property type="entry name" value="Pyrv_Fd/Flavodoxin_OxRdtase_N"/>
</dbReference>
<evidence type="ECO:0000259" key="2">
    <source>
        <dbReference type="Pfam" id="PF01855"/>
    </source>
</evidence>
<evidence type="ECO:0000256" key="1">
    <source>
        <dbReference type="ARBA" id="ARBA00023002"/>
    </source>
</evidence>
<dbReference type="SUPFAM" id="SSF52518">
    <property type="entry name" value="Thiamin diphosphate-binding fold (THDP-binding)"/>
    <property type="match status" value="1"/>
</dbReference>
<evidence type="ECO:0000313" key="4">
    <source>
        <dbReference type="EMBL" id="QTA37948.1"/>
    </source>
</evidence>
<dbReference type="Proteomes" id="UP000671862">
    <property type="component" value="Chromosome"/>
</dbReference>
<dbReference type="InterPro" id="IPR029061">
    <property type="entry name" value="THDP-binding"/>
</dbReference>
<sequence>MHEKSRIVFMQGNEAVAYGAIKAGCRFYAGYPITPSSEIAETMARELPKVGGVFIQMEDEIGSAAAIIGASLAGVKSMTATSGPGFSLMQEALGYAIMTETPCVFVNVMRGGPSTGLPTKPAQGDIMQARWGTHGDHAIIALYPSTVEEAYKYIIRAFNLAEIYRTPVVFLMDETLGHMRETFSLPLESKIEIVKRISEKELEEEEIFVPYAESEYAEPTPTALVEMGKTRFHVSGLVHDESGFPNASYETAEKLIKRLTNKIRLHIDEIAMYNEYLVDDAEVLVIAYGVVARSALEAVKIAREDKMKVGLFKPITIWPIPVHQLRKRLSKVEAVVIPEMNLGQYGREILRLVKPGTKVKFINKVGGELITPEEILDGINEILTEGFDF</sequence>
<dbReference type="RefSeq" id="WP_207566669.1">
    <property type="nucleotide sequence ID" value="NZ_CP071446.1"/>
</dbReference>
<evidence type="ECO:0000313" key="5">
    <source>
        <dbReference type="Proteomes" id="UP000671862"/>
    </source>
</evidence>